<sequence>MDGMSAVFDELGVPKVKYFRTYDFDDNVSSNLRKSKLSGFGHAKTFDLDEACELISSGTYSRGNSKRKRDSSSDQNTQRDKGPSGLKPKLKIVCTQEPLRSHGMSNVQESKLNCGKAIFSPPDGAENIMDVLDSDPSLNECMVGESGDMNFKKKLAHIPLPLGKVSCKLNEASHRLDAESTRYNMLKAKLGQVDLIGVRNR</sequence>
<dbReference type="Proteomes" id="UP001153076">
    <property type="component" value="Unassembled WGS sequence"/>
</dbReference>
<name>A0A9Q1QB67_9CARY</name>
<dbReference type="EMBL" id="JAKOGI010000474">
    <property type="protein sequence ID" value="KAJ8434490.1"/>
    <property type="molecule type" value="Genomic_DNA"/>
</dbReference>
<protein>
    <submittedName>
        <fullName evidence="2">Uncharacterized protein</fullName>
    </submittedName>
</protein>
<evidence type="ECO:0000313" key="2">
    <source>
        <dbReference type="EMBL" id="KAJ8434490.1"/>
    </source>
</evidence>
<feature type="region of interest" description="Disordered" evidence="1">
    <location>
        <begin position="59"/>
        <end position="89"/>
    </location>
</feature>
<reference evidence="2" key="1">
    <citation type="submission" date="2022-04" db="EMBL/GenBank/DDBJ databases">
        <title>Carnegiea gigantea Genome sequencing and assembly v2.</title>
        <authorList>
            <person name="Copetti D."/>
            <person name="Sanderson M.J."/>
            <person name="Burquez A."/>
            <person name="Wojciechowski M.F."/>
        </authorList>
    </citation>
    <scope>NUCLEOTIDE SEQUENCE</scope>
    <source>
        <strain evidence="2">SGP5-SGP5p</strain>
        <tissue evidence="2">Aerial part</tissue>
    </source>
</reference>
<proteinExistence type="predicted"/>
<organism evidence="2 3">
    <name type="scientific">Carnegiea gigantea</name>
    <dbReference type="NCBI Taxonomy" id="171969"/>
    <lineage>
        <taxon>Eukaryota</taxon>
        <taxon>Viridiplantae</taxon>
        <taxon>Streptophyta</taxon>
        <taxon>Embryophyta</taxon>
        <taxon>Tracheophyta</taxon>
        <taxon>Spermatophyta</taxon>
        <taxon>Magnoliopsida</taxon>
        <taxon>eudicotyledons</taxon>
        <taxon>Gunneridae</taxon>
        <taxon>Pentapetalae</taxon>
        <taxon>Caryophyllales</taxon>
        <taxon>Cactineae</taxon>
        <taxon>Cactaceae</taxon>
        <taxon>Cactoideae</taxon>
        <taxon>Echinocereeae</taxon>
        <taxon>Carnegiea</taxon>
    </lineage>
</organism>
<keyword evidence="3" id="KW-1185">Reference proteome</keyword>
<comment type="caution">
    <text evidence="2">The sequence shown here is derived from an EMBL/GenBank/DDBJ whole genome shotgun (WGS) entry which is preliminary data.</text>
</comment>
<dbReference type="AlphaFoldDB" id="A0A9Q1QB67"/>
<evidence type="ECO:0000256" key="1">
    <source>
        <dbReference type="SAM" id="MobiDB-lite"/>
    </source>
</evidence>
<gene>
    <name evidence="2" type="ORF">Cgig2_021446</name>
</gene>
<accession>A0A9Q1QB67</accession>
<evidence type="ECO:0000313" key="3">
    <source>
        <dbReference type="Proteomes" id="UP001153076"/>
    </source>
</evidence>